<comment type="caution">
    <text evidence="2">The sequence shown here is derived from an EMBL/GenBank/DDBJ whole genome shotgun (WGS) entry which is preliminary data.</text>
</comment>
<accession>A0A939JAC7</accession>
<feature type="region of interest" description="Disordered" evidence="1">
    <location>
        <begin position="389"/>
        <end position="440"/>
    </location>
</feature>
<feature type="region of interest" description="Disordered" evidence="1">
    <location>
        <begin position="260"/>
        <end position="285"/>
    </location>
</feature>
<feature type="compositionally biased region" description="Polar residues" evidence="1">
    <location>
        <begin position="420"/>
        <end position="440"/>
    </location>
</feature>
<evidence type="ECO:0000256" key="1">
    <source>
        <dbReference type="SAM" id="MobiDB-lite"/>
    </source>
</evidence>
<dbReference type="Proteomes" id="UP000664779">
    <property type="component" value="Unassembled WGS sequence"/>
</dbReference>
<evidence type="ECO:0000313" key="2">
    <source>
        <dbReference type="EMBL" id="MBO0346809.1"/>
    </source>
</evidence>
<dbReference type="EMBL" id="JAFLNF010000007">
    <property type="protein sequence ID" value="MBO0346809.1"/>
    <property type="molecule type" value="Genomic_DNA"/>
</dbReference>
<evidence type="ECO:0000313" key="3">
    <source>
        <dbReference type="Proteomes" id="UP000664779"/>
    </source>
</evidence>
<name>A0A939JAC7_9HYPH</name>
<sequence>MRDRLAESGLAIETDNGLSDEGEPWFIFQRAGTDDVLVHIARIDQELVVVNAMTNQIYKGSNFRDVIDHMLEDAPLAMPRYREGSGKVVYHPSVVLTAFVAAAFLLADAMGDQAEAQAAQTTTVDSGSGSHADHALGLADGTLDGVDANTGGNFLMSLLTRRAGRDAAQNQSGTQSANQAGAPMPITQSQLNEVASTGSIVLISAAFFAVELVRSVENAHYAEAMVGRGLLSDTQADNAIDAAALTATDEATPISVGELESSAADGDGIPLTHGKTGVQASLDPRTNDGMAEELVTGNQPHQPAAGSDGDTQALARVVMLPDTAAYQPAVAKTEAITTQGNGQGIDDGTTATVVTLFASAAVNKALEELFATGDTLITTGSDGTSMVLLDSESTGTGTATSTDAEAGTGSTSLLSPSGPQASIGSQPTMATGADTGQTSTAADTLALPEPKPVVFTRAEDDYATLSHQADMSGPSRLLTFYDGFKDVVTFTAGHTVIQGFELGEDMIDLSNLFNQGAHVEIAISNHDVIMTEETGMSITLVGVLAPQPTVLDMAA</sequence>
<gene>
    <name evidence="2" type="ORF">J0X15_16400</name>
</gene>
<feature type="compositionally biased region" description="Low complexity" evidence="1">
    <location>
        <begin position="390"/>
        <end position="419"/>
    </location>
</feature>
<dbReference type="RefSeq" id="WP_206942961.1">
    <property type="nucleotide sequence ID" value="NZ_JAFLNF010000007.1"/>
</dbReference>
<organism evidence="2 3">
    <name type="scientific">Roseibium limicola</name>
    <dbReference type="NCBI Taxonomy" id="2816037"/>
    <lineage>
        <taxon>Bacteria</taxon>
        <taxon>Pseudomonadati</taxon>
        <taxon>Pseudomonadota</taxon>
        <taxon>Alphaproteobacteria</taxon>
        <taxon>Hyphomicrobiales</taxon>
        <taxon>Stappiaceae</taxon>
        <taxon>Roseibium</taxon>
    </lineage>
</organism>
<proteinExistence type="predicted"/>
<dbReference type="AlphaFoldDB" id="A0A939JAC7"/>
<keyword evidence="3" id="KW-1185">Reference proteome</keyword>
<reference evidence="2" key="1">
    <citation type="submission" date="2021-03" db="EMBL/GenBank/DDBJ databases">
        <title>Roseibium sp. CAU 1637 isolated from Incheon.</title>
        <authorList>
            <person name="Kim W."/>
        </authorList>
    </citation>
    <scope>NUCLEOTIDE SEQUENCE</scope>
    <source>
        <strain evidence="2">CAU 1637</strain>
    </source>
</reference>
<protein>
    <submittedName>
        <fullName evidence="2">Uncharacterized protein</fullName>
    </submittedName>
</protein>